<keyword evidence="4" id="KW-1185">Reference proteome</keyword>
<evidence type="ECO:0000259" key="2">
    <source>
        <dbReference type="PROSITE" id="PS50966"/>
    </source>
</evidence>
<dbReference type="AlphaFoldDB" id="A0A1C7NIZ3"/>
<keyword evidence="1" id="KW-0862">Zinc</keyword>
<dbReference type="EMBL" id="LUGH01000118">
    <property type="protein sequence ID" value="OBZ89015.1"/>
    <property type="molecule type" value="Genomic_DNA"/>
</dbReference>
<evidence type="ECO:0000313" key="4">
    <source>
        <dbReference type="Proteomes" id="UP000093000"/>
    </source>
</evidence>
<proteinExistence type="predicted"/>
<sequence>MISRSESEASGKADFLAASCSCLDFEYRRRPCKHMYLLARFATLDVYFPSDALPVSTLALVSNEDSQTVEARRHTIKNKVKRYVEVEKTLHHLNSDALRMSNYMSDEESSGTLSSIENTLVLMQQLKDKYANNFRTADTQQ</sequence>
<protein>
    <recommendedName>
        <fullName evidence="2">SWIM-type domain-containing protein</fullName>
    </recommendedName>
</protein>
<gene>
    <name evidence="3" type="ORF">A0J61_02927</name>
</gene>
<name>A0A1C7NIZ3_9FUNG</name>
<dbReference type="OrthoDB" id="2301774at2759"/>
<keyword evidence="1" id="KW-0863">Zinc-finger</keyword>
<dbReference type="InParanoid" id="A0A1C7NIZ3"/>
<organism evidence="3 4">
    <name type="scientific">Choanephora cucurbitarum</name>
    <dbReference type="NCBI Taxonomy" id="101091"/>
    <lineage>
        <taxon>Eukaryota</taxon>
        <taxon>Fungi</taxon>
        <taxon>Fungi incertae sedis</taxon>
        <taxon>Mucoromycota</taxon>
        <taxon>Mucoromycotina</taxon>
        <taxon>Mucoromycetes</taxon>
        <taxon>Mucorales</taxon>
        <taxon>Mucorineae</taxon>
        <taxon>Choanephoraceae</taxon>
        <taxon>Choanephoroideae</taxon>
        <taxon>Choanephora</taxon>
    </lineage>
</organism>
<dbReference type="Proteomes" id="UP000093000">
    <property type="component" value="Unassembled WGS sequence"/>
</dbReference>
<dbReference type="Pfam" id="PF04434">
    <property type="entry name" value="SWIM"/>
    <property type="match status" value="1"/>
</dbReference>
<dbReference type="InterPro" id="IPR007527">
    <property type="entry name" value="Znf_SWIM"/>
</dbReference>
<accession>A0A1C7NIZ3</accession>
<evidence type="ECO:0000256" key="1">
    <source>
        <dbReference type="PROSITE-ProRule" id="PRU00325"/>
    </source>
</evidence>
<evidence type="ECO:0000313" key="3">
    <source>
        <dbReference type="EMBL" id="OBZ89015.1"/>
    </source>
</evidence>
<dbReference type="GO" id="GO:0008270">
    <property type="term" value="F:zinc ion binding"/>
    <property type="evidence" value="ECO:0007669"/>
    <property type="project" value="UniProtKB-KW"/>
</dbReference>
<feature type="domain" description="SWIM-type" evidence="2">
    <location>
        <begin position="5"/>
        <end position="43"/>
    </location>
</feature>
<keyword evidence="1" id="KW-0479">Metal-binding</keyword>
<dbReference type="PROSITE" id="PS50966">
    <property type="entry name" value="ZF_SWIM"/>
    <property type="match status" value="1"/>
</dbReference>
<reference evidence="3 4" key="1">
    <citation type="submission" date="2016-03" db="EMBL/GenBank/DDBJ databases">
        <title>Choanephora cucurbitarum.</title>
        <authorList>
            <person name="Min B."/>
            <person name="Park H."/>
            <person name="Park J.-H."/>
            <person name="Shin H.-D."/>
            <person name="Choi I.-G."/>
        </authorList>
    </citation>
    <scope>NUCLEOTIDE SEQUENCE [LARGE SCALE GENOMIC DNA]</scope>
    <source>
        <strain evidence="3 4">KUS-F28377</strain>
    </source>
</reference>
<comment type="caution">
    <text evidence="3">The sequence shown here is derived from an EMBL/GenBank/DDBJ whole genome shotgun (WGS) entry which is preliminary data.</text>
</comment>